<feature type="signal peptide" evidence="1">
    <location>
        <begin position="1"/>
        <end position="21"/>
    </location>
</feature>
<proteinExistence type="predicted"/>
<name>A0AAV9HX33_9PEZI</name>
<gene>
    <name evidence="2" type="ORF">QBC42DRAFT_284176</name>
</gene>
<feature type="chain" id="PRO_5043496898" description="Ubiquitin 3 binding protein But2 C-terminal domain-containing protein" evidence="1">
    <location>
        <begin position="22"/>
        <end position="183"/>
    </location>
</feature>
<reference evidence="2" key="2">
    <citation type="submission" date="2023-06" db="EMBL/GenBank/DDBJ databases">
        <authorList>
            <consortium name="Lawrence Berkeley National Laboratory"/>
            <person name="Mondo S.J."/>
            <person name="Hensen N."/>
            <person name="Bonometti L."/>
            <person name="Westerberg I."/>
            <person name="Brannstrom I.O."/>
            <person name="Guillou S."/>
            <person name="Cros-Aarteil S."/>
            <person name="Calhoun S."/>
            <person name="Haridas S."/>
            <person name="Kuo A."/>
            <person name="Pangilinan J."/>
            <person name="Riley R."/>
            <person name="Labutti K."/>
            <person name="Andreopoulos B."/>
            <person name="Lipzen A."/>
            <person name="Chen C."/>
            <person name="Yanf M."/>
            <person name="Daum C."/>
            <person name="Ng V."/>
            <person name="Clum A."/>
            <person name="Steindorff A."/>
            <person name="Ohm R."/>
            <person name="Martin F."/>
            <person name="Silar P."/>
            <person name="Natvig D."/>
            <person name="Lalanne C."/>
            <person name="Gautier V."/>
            <person name="Ament-Velasquez S.L."/>
            <person name="Kruys A."/>
            <person name="Hutchinson M.I."/>
            <person name="Powell A.J."/>
            <person name="Barry K."/>
            <person name="Miller A.N."/>
            <person name="Grigoriev I.V."/>
            <person name="Debuchy R."/>
            <person name="Gladieux P."/>
            <person name="Thoren M.H."/>
            <person name="Johannesson H."/>
        </authorList>
    </citation>
    <scope>NUCLEOTIDE SEQUENCE</scope>
    <source>
        <strain evidence="2">PSN324</strain>
    </source>
</reference>
<comment type="caution">
    <text evidence="2">The sequence shown here is derived from an EMBL/GenBank/DDBJ whole genome shotgun (WGS) entry which is preliminary data.</text>
</comment>
<sequence>MHTTTFLPTIMILLGAASASATPLIPRSPDNLFSKSDALIKRTCPAPISPNLITSPSEPPPYAVSISSSSPVELGFSVPSDAVGPCSVMIDLTQVSVSGSAKVNVYALDGPDPGALVGTALFEAGTRVTINSFACREQMCFRLEVAADKSPESSFDSEGKEAVTVGWREMGGVGGGLRLDYGC</sequence>
<dbReference type="Proteomes" id="UP001321749">
    <property type="component" value="Unassembled WGS sequence"/>
</dbReference>
<evidence type="ECO:0008006" key="4">
    <source>
        <dbReference type="Google" id="ProtNLM"/>
    </source>
</evidence>
<keyword evidence="1" id="KW-0732">Signal</keyword>
<dbReference type="AlphaFoldDB" id="A0AAV9HX33"/>
<evidence type="ECO:0000313" key="2">
    <source>
        <dbReference type="EMBL" id="KAK4464624.1"/>
    </source>
</evidence>
<keyword evidence="3" id="KW-1185">Reference proteome</keyword>
<reference evidence="2" key="1">
    <citation type="journal article" date="2023" name="Mol. Phylogenet. Evol.">
        <title>Genome-scale phylogeny and comparative genomics of the fungal order Sordariales.</title>
        <authorList>
            <person name="Hensen N."/>
            <person name="Bonometti L."/>
            <person name="Westerberg I."/>
            <person name="Brannstrom I.O."/>
            <person name="Guillou S."/>
            <person name="Cros-Aarteil S."/>
            <person name="Calhoun S."/>
            <person name="Haridas S."/>
            <person name="Kuo A."/>
            <person name="Mondo S."/>
            <person name="Pangilinan J."/>
            <person name="Riley R."/>
            <person name="LaButti K."/>
            <person name="Andreopoulos B."/>
            <person name="Lipzen A."/>
            <person name="Chen C."/>
            <person name="Yan M."/>
            <person name="Daum C."/>
            <person name="Ng V."/>
            <person name="Clum A."/>
            <person name="Steindorff A."/>
            <person name="Ohm R.A."/>
            <person name="Martin F."/>
            <person name="Silar P."/>
            <person name="Natvig D.O."/>
            <person name="Lalanne C."/>
            <person name="Gautier V."/>
            <person name="Ament-Velasquez S.L."/>
            <person name="Kruys A."/>
            <person name="Hutchinson M.I."/>
            <person name="Powell A.J."/>
            <person name="Barry K."/>
            <person name="Miller A.N."/>
            <person name="Grigoriev I.V."/>
            <person name="Debuchy R."/>
            <person name="Gladieux P."/>
            <person name="Hiltunen Thoren M."/>
            <person name="Johannesson H."/>
        </authorList>
    </citation>
    <scope>NUCLEOTIDE SEQUENCE</scope>
    <source>
        <strain evidence="2">PSN324</strain>
    </source>
</reference>
<dbReference type="EMBL" id="MU864946">
    <property type="protein sequence ID" value="KAK4464624.1"/>
    <property type="molecule type" value="Genomic_DNA"/>
</dbReference>
<protein>
    <recommendedName>
        <fullName evidence="4">Ubiquitin 3 binding protein But2 C-terminal domain-containing protein</fullName>
    </recommendedName>
</protein>
<organism evidence="2 3">
    <name type="scientific">Cladorrhinum samala</name>
    <dbReference type="NCBI Taxonomy" id="585594"/>
    <lineage>
        <taxon>Eukaryota</taxon>
        <taxon>Fungi</taxon>
        <taxon>Dikarya</taxon>
        <taxon>Ascomycota</taxon>
        <taxon>Pezizomycotina</taxon>
        <taxon>Sordariomycetes</taxon>
        <taxon>Sordariomycetidae</taxon>
        <taxon>Sordariales</taxon>
        <taxon>Podosporaceae</taxon>
        <taxon>Cladorrhinum</taxon>
    </lineage>
</organism>
<evidence type="ECO:0000313" key="3">
    <source>
        <dbReference type="Proteomes" id="UP001321749"/>
    </source>
</evidence>
<evidence type="ECO:0000256" key="1">
    <source>
        <dbReference type="SAM" id="SignalP"/>
    </source>
</evidence>
<accession>A0AAV9HX33</accession>